<dbReference type="OrthoDB" id="534815at2759"/>
<dbReference type="KEGG" id="ffu:CLAFUR5_04839"/>
<dbReference type="GO" id="GO:1990423">
    <property type="term" value="C:RZZ complex"/>
    <property type="evidence" value="ECO:0007669"/>
    <property type="project" value="TreeGrafter"/>
</dbReference>
<feature type="domain" description="ZW10 C-terminal helical" evidence="2">
    <location>
        <begin position="670"/>
        <end position="820"/>
    </location>
</feature>
<proteinExistence type="predicted"/>
<keyword evidence="4" id="KW-1185">Reference proteome</keyword>
<dbReference type="GO" id="GO:0007094">
    <property type="term" value="P:mitotic spindle assembly checkpoint signaling"/>
    <property type="evidence" value="ECO:0007669"/>
    <property type="project" value="TreeGrafter"/>
</dbReference>
<feature type="compositionally biased region" description="Acidic residues" evidence="1">
    <location>
        <begin position="463"/>
        <end position="478"/>
    </location>
</feature>
<dbReference type="RefSeq" id="XP_047760546.1">
    <property type="nucleotide sequence ID" value="XM_047903987.1"/>
</dbReference>
<feature type="compositionally biased region" description="Low complexity" evidence="1">
    <location>
        <begin position="479"/>
        <end position="490"/>
    </location>
</feature>
<reference evidence="3" key="1">
    <citation type="submission" date="2021-12" db="EMBL/GenBank/DDBJ databases">
        <authorList>
            <person name="Zaccaron A."/>
            <person name="Stergiopoulos I."/>
        </authorList>
    </citation>
    <scope>NUCLEOTIDE SEQUENCE</scope>
    <source>
        <strain evidence="3">Race5_Kim</strain>
    </source>
</reference>
<reference evidence="3" key="2">
    <citation type="journal article" date="2022" name="Microb. Genom.">
        <title>A chromosome-scale genome assembly of the tomato pathogen Cladosporium fulvum reveals a compartmentalized genome architecture and the presence of a dispensable chromosome.</title>
        <authorList>
            <person name="Zaccaron A.Z."/>
            <person name="Chen L.H."/>
            <person name="Samaras A."/>
            <person name="Stergiopoulos I."/>
        </authorList>
    </citation>
    <scope>NUCLEOTIDE SEQUENCE</scope>
    <source>
        <strain evidence="3">Race5_Kim</strain>
    </source>
</reference>
<feature type="region of interest" description="Disordered" evidence="1">
    <location>
        <begin position="420"/>
        <end position="511"/>
    </location>
</feature>
<dbReference type="Proteomes" id="UP000756132">
    <property type="component" value="Chromosome 4"/>
</dbReference>
<feature type="compositionally biased region" description="Acidic residues" evidence="1">
    <location>
        <begin position="430"/>
        <end position="444"/>
    </location>
</feature>
<dbReference type="EMBL" id="CP090166">
    <property type="protein sequence ID" value="UJO16180.1"/>
    <property type="molecule type" value="Genomic_DNA"/>
</dbReference>
<dbReference type="Gene3D" id="1.10.357.150">
    <property type="match status" value="1"/>
</dbReference>
<evidence type="ECO:0000259" key="2">
    <source>
        <dbReference type="Pfam" id="PF22766"/>
    </source>
</evidence>
<organism evidence="3 4">
    <name type="scientific">Passalora fulva</name>
    <name type="common">Tomato leaf mold</name>
    <name type="synonym">Cladosporium fulvum</name>
    <dbReference type="NCBI Taxonomy" id="5499"/>
    <lineage>
        <taxon>Eukaryota</taxon>
        <taxon>Fungi</taxon>
        <taxon>Dikarya</taxon>
        <taxon>Ascomycota</taxon>
        <taxon>Pezizomycotina</taxon>
        <taxon>Dothideomycetes</taxon>
        <taxon>Dothideomycetidae</taxon>
        <taxon>Mycosphaerellales</taxon>
        <taxon>Mycosphaerellaceae</taxon>
        <taxon>Fulvia</taxon>
    </lineage>
</organism>
<dbReference type="InterPro" id="IPR055148">
    <property type="entry name" value="ZW10_C_2"/>
</dbReference>
<dbReference type="PANTHER" id="PTHR12205:SF0">
    <property type="entry name" value="CENTROMERE_KINETOCHORE PROTEIN ZW10 HOMOLOG"/>
    <property type="match status" value="1"/>
</dbReference>
<dbReference type="GO" id="GO:0005737">
    <property type="term" value="C:cytoplasm"/>
    <property type="evidence" value="ECO:0007669"/>
    <property type="project" value="GOC"/>
</dbReference>
<dbReference type="AlphaFoldDB" id="A0A9Q8LEZ8"/>
<dbReference type="InterPro" id="IPR046362">
    <property type="entry name" value="Zw10/DSL1_C_sf"/>
</dbReference>
<dbReference type="GeneID" id="71984717"/>
<sequence>MTSTLLSRDTTQHQPDLAAAMASAVLASIDNGAYPISEEDAAADLTPASLESLSRALQEQQNDVKSSIKSISKDASSDIDTWITRAKELQADILRSRETARQIVAEAEAGKELRARADDRKKKVQLLEKEVAFQETVAARLDHIRHANGVLRDVQDSIVAGDLSGGLQKLEAAEESIGGLGASNESGVGALLGKRVEGLRERLKEAVTLGWQERLSIDVEGRKVQINDGIVGLVRPAQGLGILDELVKKAAKDFDRAILRPRMIPNREGKVPTTEASGRIISCRIASEEANASDVIGSLWAISIVLASNLPESVTGPLSEHLMPILTTRLEERWLEPAVPIEIGEMAGFQALLKEVNYFADAIDRHRWHGSKPLRDWTQSAPRIWLTKRREALLGDVRNLVFTGLKEQKIVERVETQMVSKDDAMHGGDGADDEWDTAWDEPEEPATQAEKSEGIDEASAWDLPDDDEVPKEEEDGADDAWGWGDVDGGAPDSPQATRSAPPPVNGEKSTAQSTECEMTLRETFTVTAVPDGLLELVQQVITAAQTLAGPEYAKSPIVPASVALYTLPTLALAIYRATASTAYSRLENGNMLIYNDTGRLSDQLRAWQAAQPTSSRLRLDNDVKALDQFAKKAYGAEMESQKTILRDFLDGAQGFSNCTTQPFKDECESAIDQTIYRLNAVYAQWKPILSQSALLQSVGQLLATVTGKMITEIEDLPDISEADSKELKSLCDRISSLRDIFTQQDGDRPDAQPRDMTFIYCPNWLKFQYLAEILESSLVDIKYLWTEGELSLEFVPDEVEGLIEALFAESQLRRQAIQEIRRGGRR</sequence>
<dbReference type="GO" id="GO:0006888">
    <property type="term" value="P:endoplasmic reticulum to Golgi vesicle-mediated transport"/>
    <property type="evidence" value="ECO:0007669"/>
    <property type="project" value="TreeGrafter"/>
</dbReference>
<protein>
    <submittedName>
        <fullName evidence="3">Centromere/kinetochore protein zw10</fullName>
    </submittedName>
</protein>
<name>A0A9Q8LEZ8_PASFU</name>
<dbReference type="PANTHER" id="PTHR12205">
    <property type="entry name" value="CENTROMERE/KINETOCHORE PROTEIN ZW10"/>
    <property type="match status" value="1"/>
</dbReference>
<accession>A0A9Q8LEZ8</accession>
<evidence type="ECO:0000313" key="3">
    <source>
        <dbReference type="EMBL" id="UJO16180.1"/>
    </source>
</evidence>
<dbReference type="Pfam" id="PF22766">
    <property type="entry name" value="ZW10_C2"/>
    <property type="match status" value="1"/>
</dbReference>
<gene>
    <name evidence="3" type="ORF">CLAFUR5_04839</name>
</gene>
<evidence type="ECO:0000313" key="4">
    <source>
        <dbReference type="Proteomes" id="UP000756132"/>
    </source>
</evidence>
<evidence type="ECO:0000256" key="1">
    <source>
        <dbReference type="SAM" id="MobiDB-lite"/>
    </source>
</evidence>